<feature type="region of interest" description="Disordered" evidence="10">
    <location>
        <begin position="659"/>
        <end position="695"/>
    </location>
</feature>
<dbReference type="InterPro" id="IPR027417">
    <property type="entry name" value="P-loop_NTPase"/>
</dbReference>
<evidence type="ECO:0000256" key="7">
    <source>
        <dbReference type="ARBA" id="ARBA00022840"/>
    </source>
</evidence>
<dbReference type="InterPro" id="IPR013581">
    <property type="entry name" value="PDR_assoc"/>
</dbReference>
<dbReference type="Pfam" id="PF08370">
    <property type="entry name" value="PDR_assoc"/>
    <property type="match status" value="1"/>
</dbReference>
<feature type="transmembrane region" description="Helical" evidence="11">
    <location>
        <begin position="459"/>
        <end position="486"/>
    </location>
</feature>
<keyword evidence="5" id="KW-0677">Repeat</keyword>
<feature type="transmembrane region" description="Helical" evidence="11">
    <location>
        <begin position="610"/>
        <end position="632"/>
    </location>
</feature>
<dbReference type="Pfam" id="PF00005">
    <property type="entry name" value="ABC_tran"/>
    <property type="match status" value="2"/>
</dbReference>
<dbReference type="Proteomes" id="UP001497392">
    <property type="component" value="Unassembled WGS sequence"/>
</dbReference>
<evidence type="ECO:0000256" key="4">
    <source>
        <dbReference type="ARBA" id="ARBA00022692"/>
    </source>
</evidence>
<evidence type="ECO:0000256" key="10">
    <source>
        <dbReference type="SAM" id="MobiDB-lite"/>
    </source>
</evidence>
<dbReference type="Gene3D" id="3.40.50.300">
    <property type="entry name" value="P-loop containing nucleotide triphosphate hydrolases"/>
    <property type="match status" value="2"/>
</dbReference>
<keyword evidence="14" id="KW-1185">Reference proteome</keyword>
<feature type="transmembrane region" description="Helical" evidence="11">
    <location>
        <begin position="528"/>
        <end position="548"/>
    </location>
</feature>
<feature type="transmembrane region" description="Helical" evidence="11">
    <location>
        <begin position="498"/>
        <end position="516"/>
    </location>
</feature>
<dbReference type="SMART" id="SM00382">
    <property type="entry name" value="AAA"/>
    <property type="match status" value="2"/>
</dbReference>
<dbReference type="SUPFAM" id="SSF52540">
    <property type="entry name" value="P-loop containing nucleoside triphosphate hydrolases"/>
    <property type="match status" value="2"/>
</dbReference>
<feature type="transmembrane region" description="Helical" evidence="11">
    <location>
        <begin position="382"/>
        <end position="404"/>
    </location>
</feature>
<evidence type="ECO:0000313" key="14">
    <source>
        <dbReference type="Proteomes" id="UP001497392"/>
    </source>
</evidence>
<comment type="caution">
    <text evidence="13">The sequence shown here is derived from an EMBL/GenBank/DDBJ whole genome shotgun (WGS) entry which is preliminary data.</text>
</comment>
<feature type="transmembrane region" description="Helical" evidence="11">
    <location>
        <begin position="1194"/>
        <end position="1214"/>
    </location>
</feature>
<dbReference type="InterPro" id="IPR010929">
    <property type="entry name" value="PDR_CDR_ABC"/>
</dbReference>
<evidence type="ECO:0000256" key="11">
    <source>
        <dbReference type="SAM" id="Phobius"/>
    </source>
</evidence>
<name>A0ABP1G3P1_9CHLO</name>
<feature type="transmembrane region" description="Helical" evidence="11">
    <location>
        <begin position="1282"/>
        <end position="1302"/>
    </location>
</feature>
<feature type="transmembrane region" description="Helical" evidence="11">
    <location>
        <begin position="416"/>
        <end position="436"/>
    </location>
</feature>
<feature type="transmembrane region" description="Helical" evidence="11">
    <location>
        <begin position="1108"/>
        <end position="1126"/>
    </location>
</feature>
<dbReference type="EMBL" id="CAXHTA020000012">
    <property type="protein sequence ID" value="CAL5225315.1"/>
    <property type="molecule type" value="Genomic_DNA"/>
</dbReference>
<proteinExistence type="inferred from homology"/>
<keyword evidence="8 11" id="KW-1133">Transmembrane helix</keyword>
<evidence type="ECO:0000313" key="13">
    <source>
        <dbReference type="EMBL" id="CAL5225315.1"/>
    </source>
</evidence>
<organism evidence="13 14">
    <name type="scientific">Coccomyxa viridis</name>
    <dbReference type="NCBI Taxonomy" id="1274662"/>
    <lineage>
        <taxon>Eukaryota</taxon>
        <taxon>Viridiplantae</taxon>
        <taxon>Chlorophyta</taxon>
        <taxon>core chlorophytes</taxon>
        <taxon>Trebouxiophyceae</taxon>
        <taxon>Trebouxiophyceae incertae sedis</taxon>
        <taxon>Coccomyxaceae</taxon>
        <taxon>Coccomyxa</taxon>
    </lineage>
</organism>
<dbReference type="Pfam" id="PF19055">
    <property type="entry name" value="ABC2_membrane_7"/>
    <property type="match status" value="2"/>
</dbReference>
<feature type="transmembrane region" description="Helical" evidence="11">
    <location>
        <begin position="1138"/>
        <end position="1155"/>
    </location>
</feature>
<dbReference type="PROSITE" id="PS50893">
    <property type="entry name" value="ABC_TRANSPORTER_2"/>
    <property type="match status" value="2"/>
</dbReference>
<keyword evidence="7" id="KW-0067">ATP-binding</keyword>
<dbReference type="CDD" id="cd03232">
    <property type="entry name" value="ABCG_PDR_domain2"/>
    <property type="match status" value="1"/>
</dbReference>
<comment type="subcellular location">
    <subcellularLocation>
        <location evidence="1">Membrane</location>
        <topology evidence="1">Multi-pass membrane protein</topology>
    </subcellularLocation>
</comment>
<gene>
    <name evidence="13" type="primary">g8116</name>
    <name evidence="13" type="ORF">VP750_LOCUS6974</name>
</gene>
<evidence type="ECO:0000256" key="1">
    <source>
        <dbReference type="ARBA" id="ARBA00004141"/>
    </source>
</evidence>
<keyword evidence="4 11" id="KW-0812">Transmembrane</keyword>
<keyword evidence="6" id="KW-0547">Nucleotide-binding</keyword>
<evidence type="ECO:0000256" key="3">
    <source>
        <dbReference type="ARBA" id="ARBA00022448"/>
    </source>
</evidence>
<sequence length="1363" mass="150984">SLQWAFLKLHILRVRRVKMAILNNMSSLIKPGRATLVLGPPGAGKSTLLKAMAGKLSPHGLKIDGKVTYNGHELSEFLPERTAVYVEQEDQHMPELTVRETFDFSACCQGVGSNADLLAEVRKREQALGVEVDWSVDAMLSAEALPGAQQNVATEFIIHMLGLDICANTIIGNAMHRGISGGQKKRVTSGEMIVGPKRVLFMDEISTGLDSSTTFAIIKYLRDATHNLGYTTAIALLQPAPETYDLFDDILLIAEGYLVYHGPREHVLDFFEPLGFRCPERKGVADFLQEVTSRKDQKQYWHDPTKPYSFVPVAEFAEHFKSFSVGRKIAEDLAKPPPDTPLGSTKHGEPEGVLVRRKYALTPGQLFRACWEREKVLVSRNMFLYGFRFAVTMFMAIVTATLFLRTNLHPDSVASGNQYFSVIFFSLISLMFDGFAEETLTVARLDGWYKQRDNKMYPAWAYVLPTTILRLPYSLLVATLWCCIVYYPVGLAPEPGRFFTLILLLFMLHSMGIGLFRFNGALCRNENIASTGGAFLFLVLLLLGGFLLSKDDIPPWWIWFYWGCDPISYAQRALAINEFAAPRWQNLKTPSGESVGNTVLDQRGIPHEQWWIWLGVGVIAFSWALFNIGVWLCHAFLDPLDAPTADLREELKEQLALEEAQKAGSGQPKTPGSARNAAGTPSNGPATPAAQAARNSFAASRRQLSGMLGGTNKDLGAMVRESRGSLSASGRALPGTEAGGKGMVLPFTPLDLTFHHLSYYVDLPKGVSTDPEKLGPRAAAVEGKMMLQLLRDCSGAFRPGILTALVGSSGAGKTTLMDVLAGRKTTGKVVGDVRVSGFPKVQETFARVIGYVEQSDIHSAHITVLESLVYSARLRFSKSVSTDIVYSFVQEVMELVELEGLANSIVGKPGLSGLSVEQRKRLTIAVELVANPSIIFMDEPTSGLDARAAAIVMRAVRNTVNTGRTVVCTIHQPSIDIFEAFDDLLLLKSGGVVTYHGSLGQRSCKLIDYFQGIKGVPALEEGLNPATWMLQVSTAGMEATIGVDFGQIYRDSHLYEENERLVQELSIPAPNSKDLHFETRYPQSALSQFRLILWKFWKSYARDVPYNGTRFIFATVLGLLFGLILWNCGHKKNTIQNVGNILGALYLSMLFLGIINSRTIQPVAAAERAVMYRERAAGMYSELPFASAQCLIEVPYNLAQALLFSAISYFMLGFDHDAGKFFYYVLTIFLTLNLMTFYGVMAVYATPDLAFGSVISGFFYSFWNLFAGFLIGVNEMVPWWRWYYYINPVSWTLYAIIVTQLGDDTHVVDIPGGGSISIKDYLAQSYNYRTSFIGPVYAILCAFMVFFGALAILSLKMINYQRR</sequence>
<evidence type="ECO:0000256" key="8">
    <source>
        <dbReference type="ARBA" id="ARBA00022989"/>
    </source>
</evidence>
<dbReference type="InterPro" id="IPR013525">
    <property type="entry name" value="ABC2_TM"/>
</dbReference>
<dbReference type="Pfam" id="PF01061">
    <property type="entry name" value="ABC2_membrane"/>
    <property type="match status" value="2"/>
</dbReference>
<dbReference type="PANTHER" id="PTHR19241">
    <property type="entry name" value="ATP-BINDING CASSETTE TRANSPORTER"/>
    <property type="match status" value="1"/>
</dbReference>
<evidence type="ECO:0000256" key="9">
    <source>
        <dbReference type="ARBA" id="ARBA00023136"/>
    </source>
</evidence>
<feature type="transmembrane region" description="Helical" evidence="11">
    <location>
        <begin position="1250"/>
        <end position="1270"/>
    </location>
</feature>
<protein>
    <submittedName>
        <fullName evidence="13">G8116 protein</fullName>
    </submittedName>
</protein>
<feature type="transmembrane region" description="Helical" evidence="11">
    <location>
        <begin position="1332"/>
        <end position="1355"/>
    </location>
</feature>
<comment type="similarity">
    <text evidence="2">Belongs to the ABC transporter superfamily. ABCG family. PDR (TC 3.A.1.205) subfamily.</text>
</comment>
<feature type="domain" description="ABC transporter" evidence="12">
    <location>
        <begin position="7"/>
        <end position="280"/>
    </location>
</feature>
<dbReference type="Pfam" id="PF06422">
    <property type="entry name" value="PDR_CDR"/>
    <property type="match status" value="1"/>
</dbReference>
<dbReference type="InterPro" id="IPR003593">
    <property type="entry name" value="AAA+_ATPase"/>
</dbReference>
<evidence type="ECO:0000256" key="5">
    <source>
        <dbReference type="ARBA" id="ARBA00022737"/>
    </source>
</evidence>
<feature type="transmembrane region" description="Helical" evidence="11">
    <location>
        <begin position="1221"/>
        <end position="1244"/>
    </location>
</feature>
<reference evidence="13 14" key="1">
    <citation type="submission" date="2024-06" db="EMBL/GenBank/DDBJ databases">
        <authorList>
            <person name="Kraege A."/>
            <person name="Thomma B."/>
        </authorList>
    </citation>
    <scope>NUCLEOTIDE SEQUENCE [LARGE SCALE GENOMIC DNA]</scope>
</reference>
<accession>A0ABP1G3P1</accession>
<feature type="non-terminal residue" evidence="13">
    <location>
        <position position="1"/>
    </location>
</feature>
<dbReference type="InterPro" id="IPR034003">
    <property type="entry name" value="ABCG_PDR_2"/>
</dbReference>
<dbReference type="InterPro" id="IPR003439">
    <property type="entry name" value="ABC_transporter-like_ATP-bd"/>
</dbReference>
<evidence type="ECO:0000259" key="12">
    <source>
        <dbReference type="PROSITE" id="PS50893"/>
    </source>
</evidence>
<evidence type="ECO:0000256" key="6">
    <source>
        <dbReference type="ARBA" id="ARBA00022741"/>
    </source>
</evidence>
<evidence type="ECO:0000256" key="2">
    <source>
        <dbReference type="ARBA" id="ARBA00006012"/>
    </source>
</evidence>
<dbReference type="InterPro" id="IPR043926">
    <property type="entry name" value="ABCG_dom"/>
</dbReference>
<keyword evidence="3" id="KW-0813">Transport</keyword>
<keyword evidence="9 11" id="KW-0472">Membrane</keyword>
<feature type="domain" description="ABC transporter" evidence="12">
    <location>
        <begin position="769"/>
        <end position="1015"/>
    </location>
</feature>